<keyword evidence="2" id="KW-1185">Reference proteome</keyword>
<comment type="caution">
    <text evidence="1">The sequence shown here is derived from an EMBL/GenBank/DDBJ whole genome shotgun (WGS) entry which is preliminary data.</text>
</comment>
<organism evidence="1 2">
    <name type="scientific">Araneus ventricosus</name>
    <name type="common">Orbweaver spider</name>
    <name type="synonym">Epeira ventricosa</name>
    <dbReference type="NCBI Taxonomy" id="182803"/>
    <lineage>
        <taxon>Eukaryota</taxon>
        <taxon>Metazoa</taxon>
        <taxon>Ecdysozoa</taxon>
        <taxon>Arthropoda</taxon>
        <taxon>Chelicerata</taxon>
        <taxon>Arachnida</taxon>
        <taxon>Araneae</taxon>
        <taxon>Araneomorphae</taxon>
        <taxon>Entelegynae</taxon>
        <taxon>Araneoidea</taxon>
        <taxon>Araneidae</taxon>
        <taxon>Araneus</taxon>
    </lineage>
</organism>
<dbReference type="OrthoDB" id="421226at2759"/>
<dbReference type="AlphaFoldDB" id="A0A4Y2BDE7"/>
<protein>
    <submittedName>
        <fullName evidence="1">Uncharacterized protein</fullName>
    </submittedName>
</protein>
<reference evidence="1 2" key="1">
    <citation type="journal article" date="2019" name="Sci. Rep.">
        <title>Orb-weaving spider Araneus ventricosus genome elucidates the spidroin gene catalogue.</title>
        <authorList>
            <person name="Kono N."/>
            <person name="Nakamura H."/>
            <person name="Ohtoshi R."/>
            <person name="Moran D.A.P."/>
            <person name="Shinohara A."/>
            <person name="Yoshida Y."/>
            <person name="Fujiwara M."/>
            <person name="Mori M."/>
            <person name="Tomita M."/>
            <person name="Arakawa K."/>
        </authorList>
    </citation>
    <scope>NUCLEOTIDE SEQUENCE [LARGE SCALE GENOMIC DNA]</scope>
</reference>
<accession>A0A4Y2BDE7</accession>
<evidence type="ECO:0000313" key="1">
    <source>
        <dbReference type="EMBL" id="GBL90230.1"/>
    </source>
</evidence>
<sequence length="106" mass="12064">MPFAASRWRLRTHVTMRFCMSIVYLHLAWKKIRKTSGSHLDNRGRLYSVTEVAICENVGQDCGNGTIALHSTEKTIEEKKKNQLIGIWTAKTGFSLEKVRLVDGLD</sequence>
<gene>
    <name evidence="1" type="ORF">AVEN_130345_1</name>
</gene>
<dbReference type="Proteomes" id="UP000499080">
    <property type="component" value="Unassembled WGS sequence"/>
</dbReference>
<dbReference type="EMBL" id="BGPR01000070">
    <property type="protein sequence ID" value="GBL90230.1"/>
    <property type="molecule type" value="Genomic_DNA"/>
</dbReference>
<name>A0A4Y2BDE7_ARAVE</name>
<evidence type="ECO:0000313" key="2">
    <source>
        <dbReference type="Proteomes" id="UP000499080"/>
    </source>
</evidence>
<proteinExistence type="predicted"/>